<dbReference type="AlphaFoldDB" id="A0A6C0ETB1"/>
<evidence type="ECO:0000256" key="1">
    <source>
        <dbReference type="SAM" id="MobiDB-lite"/>
    </source>
</evidence>
<feature type="region of interest" description="Disordered" evidence="1">
    <location>
        <begin position="143"/>
        <end position="162"/>
    </location>
</feature>
<reference evidence="2" key="1">
    <citation type="journal article" date="2020" name="Nature">
        <title>Giant virus diversity and host interactions through global metagenomics.</title>
        <authorList>
            <person name="Schulz F."/>
            <person name="Roux S."/>
            <person name="Paez-Espino D."/>
            <person name="Jungbluth S."/>
            <person name="Walsh D.A."/>
            <person name="Denef V.J."/>
            <person name="McMahon K.D."/>
            <person name="Konstantinidis K.T."/>
            <person name="Eloe-Fadrosh E.A."/>
            <person name="Kyrpides N.C."/>
            <person name="Woyke T."/>
        </authorList>
    </citation>
    <scope>NUCLEOTIDE SEQUENCE</scope>
    <source>
        <strain evidence="2">GVMAG-M-3300009151-35</strain>
    </source>
</reference>
<sequence length="180" mass="18986">MLKKNLRRGGYIAPYSSSPNSTEYMLNSTVNVDAINNINYSNNIAGGPEIYVPPTSLSTQAPTTPGIRGGNARDKKAIELDNVFYYSMDGGCACNAGTSGGSRRGGNGMKKGGDFVLTPFISALALLGARMLADKNSGFNMSELMSDKSSSSSSSKKEGGTYKKKRVGAGCARFNHICDV</sequence>
<accession>A0A6C0ETB1</accession>
<dbReference type="EMBL" id="MN738902">
    <property type="protein sequence ID" value="QHT30525.1"/>
    <property type="molecule type" value="Genomic_DNA"/>
</dbReference>
<organism evidence="2">
    <name type="scientific">viral metagenome</name>
    <dbReference type="NCBI Taxonomy" id="1070528"/>
    <lineage>
        <taxon>unclassified sequences</taxon>
        <taxon>metagenomes</taxon>
        <taxon>organismal metagenomes</taxon>
    </lineage>
</organism>
<protein>
    <submittedName>
        <fullName evidence="2">Uncharacterized protein</fullName>
    </submittedName>
</protein>
<evidence type="ECO:0000313" key="2">
    <source>
        <dbReference type="EMBL" id="QHT30525.1"/>
    </source>
</evidence>
<proteinExistence type="predicted"/>
<name>A0A6C0ETB1_9ZZZZ</name>